<feature type="chain" id="PRO_5035535988" description="ComG operon protein 3" evidence="11">
    <location>
        <begin position="9"/>
        <end position="107"/>
    </location>
</feature>
<evidence type="ECO:0000256" key="11">
    <source>
        <dbReference type="PIRSR" id="PIRSR029928-50"/>
    </source>
</evidence>
<dbReference type="Gene3D" id="3.30.700.10">
    <property type="entry name" value="Glycoprotein, Type 4 Pilin"/>
    <property type="match status" value="1"/>
</dbReference>
<evidence type="ECO:0000313" key="13">
    <source>
        <dbReference type="Proteomes" id="UP000006294"/>
    </source>
</evidence>
<dbReference type="GO" id="GO:0015627">
    <property type="term" value="C:type II protein secretion system complex"/>
    <property type="evidence" value="ECO:0007669"/>
    <property type="project" value="InterPro"/>
</dbReference>
<dbReference type="KEGG" id="axl:AXY_11490"/>
<gene>
    <name evidence="12" type="ordered locus">AXY_11490</name>
</gene>
<dbReference type="GO" id="GO:0030420">
    <property type="term" value="P:establishment of competence for transformation"/>
    <property type="evidence" value="ECO:0007669"/>
    <property type="project" value="UniProtKB-UniRule"/>
</dbReference>
<proteinExistence type="inferred from homology"/>
<keyword evidence="8 10" id="KW-0178">Competence</keyword>
<feature type="propeptide" id="PRO_5035535989" evidence="11">
    <location>
        <begin position="1"/>
        <end position="8"/>
    </location>
</feature>
<comment type="function">
    <text evidence="10">Required for transformation and DNA binding.</text>
</comment>
<dbReference type="PRINTS" id="PR00813">
    <property type="entry name" value="BCTERIALGSPG"/>
</dbReference>
<dbReference type="GO" id="GO:0009986">
    <property type="term" value="C:cell surface"/>
    <property type="evidence" value="ECO:0007669"/>
    <property type="project" value="UniProtKB-SubCell"/>
</dbReference>
<dbReference type="AlphaFoldDB" id="K0J3V9"/>
<dbReference type="NCBIfam" id="NF040999">
    <property type="entry name" value="pilin_ComGC"/>
    <property type="match status" value="1"/>
</dbReference>
<dbReference type="GO" id="GO:0005886">
    <property type="term" value="C:plasma membrane"/>
    <property type="evidence" value="ECO:0007669"/>
    <property type="project" value="UniProtKB-SubCell"/>
</dbReference>
<dbReference type="Pfam" id="PF07963">
    <property type="entry name" value="N_methyl"/>
    <property type="match status" value="1"/>
</dbReference>
<evidence type="ECO:0000313" key="12">
    <source>
        <dbReference type="EMBL" id="BAM47281.1"/>
    </source>
</evidence>
<reference evidence="12 13" key="1">
    <citation type="submission" date="2011-01" db="EMBL/GenBank/DDBJ databases">
        <title>Whole genome sequence of Amphibacillus xylinus NBRC 15112.</title>
        <authorList>
            <person name="Nakazawa H."/>
            <person name="Katano Y."/>
            <person name="Nakamura S."/>
            <person name="Sasagawa M."/>
            <person name="Fukada J."/>
            <person name="Arai T."/>
            <person name="Sasakura N."/>
            <person name="Mochizuki D."/>
            <person name="Hosoyama A."/>
            <person name="Harada K."/>
            <person name="Horikawa H."/>
            <person name="Kato Y."/>
            <person name="Harada T."/>
            <person name="Sasaki K."/>
            <person name="Sekiguchi M."/>
            <person name="Hodoyama M."/>
            <person name="Nishiko R."/>
            <person name="Narita H."/>
            <person name="Hanamaki A."/>
            <person name="Hata C."/>
            <person name="Konno Y."/>
            <person name="Niimura Y."/>
            <person name="Yamazaki S."/>
            <person name="Fujita N."/>
        </authorList>
    </citation>
    <scope>NUCLEOTIDE SEQUENCE [LARGE SCALE GENOMIC DNA]</scope>
    <source>
        <strain evidence="13">ATCC 51415 / DSM 6626 / JCM 7361 / LMG 17667 / NBRC 15112 / Ep01</strain>
    </source>
</reference>
<evidence type="ECO:0000256" key="2">
    <source>
        <dbReference type="ARBA" id="ARBA00004241"/>
    </source>
</evidence>
<keyword evidence="4 11" id="KW-0488">Methylation</keyword>
<dbReference type="Proteomes" id="UP000006294">
    <property type="component" value="Chromosome"/>
</dbReference>
<comment type="subunit">
    <text evidence="10">Homodimer.</text>
</comment>
<dbReference type="GO" id="GO:0015628">
    <property type="term" value="P:protein secretion by the type II secretion system"/>
    <property type="evidence" value="ECO:0007669"/>
    <property type="project" value="InterPro"/>
</dbReference>
<evidence type="ECO:0000256" key="5">
    <source>
        <dbReference type="ARBA" id="ARBA00022692"/>
    </source>
</evidence>
<sequence length="107" mass="12025">MMFKKQDGFTLIEMLIVLSVITLLLVLVVPNLAAQNHDIQNKGEQALIQMAENQTQVYYIDHGRHPSSIKQLVNEGYLSTDEVANGQKKLIYVDGDPTKIAIVENEE</sequence>
<dbReference type="HOGENOM" id="CLU_091705_9_0_9"/>
<keyword evidence="13" id="KW-1185">Reference proteome</keyword>
<protein>
    <recommendedName>
        <fullName evidence="10">ComG operon protein 3</fullName>
    </recommendedName>
</protein>
<dbReference type="InterPro" id="IPR012902">
    <property type="entry name" value="N_methyl_site"/>
</dbReference>
<comment type="similarity">
    <text evidence="9 10">Belongs to the ComGC family.</text>
</comment>
<evidence type="ECO:0000256" key="3">
    <source>
        <dbReference type="ARBA" id="ARBA00022475"/>
    </source>
</evidence>
<dbReference type="InterPro" id="IPR016940">
    <property type="entry name" value="ComGC"/>
</dbReference>
<evidence type="ECO:0000256" key="4">
    <source>
        <dbReference type="ARBA" id="ARBA00022481"/>
    </source>
</evidence>
<dbReference type="PIRSF" id="PIRSF029928">
    <property type="entry name" value="Late_competence_ComGC"/>
    <property type="match status" value="1"/>
</dbReference>
<evidence type="ECO:0000256" key="7">
    <source>
        <dbReference type="ARBA" id="ARBA00023136"/>
    </source>
</evidence>
<dbReference type="NCBIfam" id="TIGR02532">
    <property type="entry name" value="IV_pilin_GFxxxE"/>
    <property type="match status" value="1"/>
</dbReference>
<dbReference type="InterPro" id="IPR000983">
    <property type="entry name" value="Bac_GSPG_pilin"/>
</dbReference>
<dbReference type="EMBL" id="AP012050">
    <property type="protein sequence ID" value="BAM47281.1"/>
    <property type="molecule type" value="Genomic_DNA"/>
</dbReference>
<organism evidence="12 13">
    <name type="scientific">Amphibacillus xylanus (strain ATCC 51415 / DSM 6626 / JCM 7361 / LMG 17667 / NBRC 15112 / Ep01)</name>
    <dbReference type="NCBI Taxonomy" id="698758"/>
    <lineage>
        <taxon>Bacteria</taxon>
        <taxon>Bacillati</taxon>
        <taxon>Bacillota</taxon>
        <taxon>Bacilli</taxon>
        <taxon>Bacillales</taxon>
        <taxon>Bacillaceae</taxon>
        <taxon>Amphibacillus</taxon>
    </lineage>
</organism>
<keyword evidence="10" id="KW-0813">Transport</keyword>
<accession>K0J3V9</accession>
<dbReference type="SUPFAM" id="SSF54523">
    <property type="entry name" value="Pili subunits"/>
    <property type="match status" value="1"/>
</dbReference>
<evidence type="ECO:0000256" key="8">
    <source>
        <dbReference type="ARBA" id="ARBA00023287"/>
    </source>
</evidence>
<evidence type="ECO:0000256" key="9">
    <source>
        <dbReference type="ARBA" id="ARBA00043982"/>
    </source>
</evidence>
<feature type="modified residue" description="N-methylphenylalanine" evidence="11">
    <location>
        <position position="9"/>
    </location>
</feature>
<evidence type="ECO:0000256" key="6">
    <source>
        <dbReference type="ARBA" id="ARBA00022989"/>
    </source>
</evidence>
<dbReference type="InterPro" id="IPR045584">
    <property type="entry name" value="Pilin-like"/>
</dbReference>
<keyword evidence="5" id="KW-0812">Transmembrane</keyword>
<comment type="subcellular location">
    <subcellularLocation>
        <location evidence="1">Cell membrane</location>
        <topology evidence="1">Single-pass membrane protein</topology>
    </subcellularLocation>
    <subcellularLocation>
        <location evidence="2">Cell surface</location>
    </subcellularLocation>
</comment>
<name>K0J3V9_AMPXN</name>
<keyword evidence="3 10" id="KW-1003">Cell membrane</keyword>
<dbReference type="STRING" id="698758.AXY_11490"/>
<evidence type="ECO:0000256" key="10">
    <source>
        <dbReference type="PIRNR" id="PIRNR029928"/>
    </source>
</evidence>
<evidence type="ECO:0000256" key="1">
    <source>
        <dbReference type="ARBA" id="ARBA00004162"/>
    </source>
</evidence>
<keyword evidence="7" id="KW-0472">Membrane</keyword>
<dbReference type="eggNOG" id="COG4537">
    <property type="taxonomic scope" value="Bacteria"/>
</dbReference>
<keyword evidence="6" id="KW-1133">Transmembrane helix</keyword>